<feature type="compositionally biased region" description="Basic and acidic residues" evidence="1">
    <location>
        <begin position="580"/>
        <end position="591"/>
    </location>
</feature>
<dbReference type="PANTHER" id="PTHR22684">
    <property type="entry name" value="NULP1-RELATED"/>
    <property type="match status" value="1"/>
</dbReference>
<dbReference type="GO" id="GO:1990112">
    <property type="term" value="C:RQC complex"/>
    <property type="evidence" value="ECO:0007669"/>
    <property type="project" value="TreeGrafter"/>
</dbReference>
<feature type="compositionally biased region" description="Basic residues" evidence="1">
    <location>
        <begin position="89"/>
        <end position="101"/>
    </location>
</feature>
<feature type="compositionally biased region" description="Acidic residues" evidence="1">
    <location>
        <begin position="60"/>
        <end position="69"/>
    </location>
</feature>
<gene>
    <name evidence="2" type="ORF">Gasu_33720</name>
</gene>
<evidence type="ECO:0000313" key="3">
    <source>
        <dbReference type="Proteomes" id="UP000030680"/>
    </source>
</evidence>
<dbReference type="OrthoDB" id="4490at2759"/>
<dbReference type="EMBL" id="KB454511">
    <property type="protein sequence ID" value="EME29170.1"/>
    <property type="molecule type" value="Genomic_DNA"/>
</dbReference>
<feature type="compositionally biased region" description="Polar residues" evidence="1">
    <location>
        <begin position="112"/>
        <end position="122"/>
    </location>
</feature>
<dbReference type="STRING" id="130081.M2WYN9"/>
<evidence type="ECO:0000313" key="2">
    <source>
        <dbReference type="EMBL" id="EME29170.1"/>
    </source>
</evidence>
<dbReference type="GeneID" id="17087987"/>
<evidence type="ECO:0008006" key="4">
    <source>
        <dbReference type="Google" id="ProtNLM"/>
    </source>
</evidence>
<dbReference type="KEGG" id="gsl:Gasu_33720"/>
<proteinExistence type="predicted"/>
<feature type="compositionally biased region" description="Polar residues" evidence="1">
    <location>
        <begin position="570"/>
        <end position="579"/>
    </location>
</feature>
<dbReference type="Proteomes" id="UP000030680">
    <property type="component" value="Unassembled WGS sequence"/>
</dbReference>
<accession>M2WYN9</accession>
<feature type="region of interest" description="Disordered" evidence="1">
    <location>
        <begin position="52"/>
        <end position="122"/>
    </location>
</feature>
<dbReference type="Gramene" id="EME29170">
    <property type="protein sequence ID" value="EME29170"/>
    <property type="gene ID" value="Gasu_33720"/>
</dbReference>
<feature type="region of interest" description="Disordered" evidence="1">
    <location>
        <begin position="570"/>
        <end position="591"/>
    </location>
</feature>
<evidence type="ECO:0000256" key="1">
    <source>
        <dbReference type="SAM" id="MobiDB-lite"/>
    </source>
</evidence>
<organism evidence="2 3">
    <name type="scientific">Galdieria sulphuraria</name>
    <name type="common">Red alga</name>
    <dbReference type="NCBI Taxonomy" id="130081"/>
    <lineage>
        <taxon>Eukaryota</taxon>
        <taxon>Rhodophyta</taxon>
        <taxon>Bangiophyceae</taxon>
        <taxon>Galdieriales</taxon>
        <taxon>Galdieriaceae</taxon>
        <taxon>Galdieria</taxon>
    </lineage>
</organism>
<dbReference type="AlphaFoldDB" id="M2WYN9"/>
<sequence>MSRRQLRRLERELKAVSLKPEQGEEEQQVSAFEEPELFQSVKSPFLLLQSSVSDVPTEALSEDESEEDQIGSNQKPKNSKSFAPNNDVKKKRRNRKNKKKTVSQDWDENLTQKEPAQSQTKEQVIGTDLPKVFWVDASLLHSKHEIRKLFGSSIDDSSDKKQGRGRMAEMGVRSRLVRSNFSAKRKSLLISPGRDWLGTPEDIRLTLVEEDLSGCKWFRYDFEGIFVSTRNDFENIVEIGDPSLLVDFVSRHPYHVEALVRLSESYALMGEPERSVNLLERAIYILEGAWPANFKPFRGTCRLKFEQGSNYLLFVVLFRYSHALIRRGLYQTSLQVVKLLYNLDWEHDPMGALLYMDTVSILARDYIFVISSYENTHHLKLELLPNYKLNYALAKFLLGHDDANKKLLDAILTFPETVLMMLEAWKLEMSETFLYSLGSFSQRKNKLSASMVSMLDKISKVFISLAEPAWNSIQIRNWFLECVMTACSLIDQDTISVEQHEKNDFCLIDAQLFSQVSIADFAHDTSSLPANLIQQQHPIGIAEEETFTEEESYGSLWRILVENLLGNPSRGNANDASNMTHEDHNSGEQQD</sequence>
<keyword evidence="3" id="KW-1185">Reference proteome</keyword>
<dbReference type="RefSeq" id="XP_005705690.1">
    <property type="nucleotide sequence ID" value="XM_005705633.1"/>
</dbReference>
<dbReference type="PANTHER" id="PTHR22684:SF0">
    <property type="entry name" value="RIBOSOME QUALITY CONTROL COMPLEX SUBUNIT TCF25"/>
    <property type="match status" value="1"/>
</dbReference>
<dbReference type="OMA" id="EWPRPDA"/>
<feature type="compositionally biased region" description="Polar residues" evidence="1">
    <location>
        <begin position="70"/>
        <end position="84"/>
    </location>
</feature>
<dbReference type="InterPro" id="IPR006994">
    <property type="entry name" value="TCF25/Rqc1"/>
</dbReference>
<dbReference type="eggNOG" id="KOG2422">
    <property type="taxonomic scope" value="Eukaryota"/>
</dbReference>
<dbReference type="Pfam" id="PF04910">
    <property type="entry name" value="Tcf25"/>
    <property type="match status" value="1"/>
</dbReference>
<name>M2WYN9_GALSU</name>
<protein>
    <recommendedName>
        <fullName evidence="4">Transcription factor 25</fullName>
    </recommendedName>
</protein>
<reference evidence="3" key="1">
    <citation type="journal article" date="2013" name="Science">
        <title>Gene transfer from bacteria and archaea facilitated evolution of an extremophilic eukaryote.</title>
        <authorList>
            <person name="Schonknecht G."/>
            <person name="Chen W.H."/>
            <person name="Ternes C.M."/>
            <person name="Barbier G.G."/>
            <person name="Shrestha R.P."/>
            <person name="Stanke M."/>
            <person name="Brautigam A."/>
            <person name="Baker B.J."/>
            <person name="Banfield J.F."/>
            <person name="Garavito R.M."/>
            <person name="Carr K."/>
            <person name="Wilkerson C."/>
            <person name="Rensing S.A."/>
            <person name="Gagneul D."/>
            <person name="Dickenson N.E."/>
            <person name="Oesterhelt C."/>
            <person name="Lercher M.J."/>
            <person name="Weber A.P."/>
        </authorList>
    </citation>
    <scope>NUCLEOTIDE SEQUENCE [LARGE SCALE GENOMIC DNA]</scope>
    <source>
        <strain evidence="3">074W</strain>
    </source>
</reference>